<proteinExistence type="predicted"/>
<keyword evidence="2" id="KW-1185">Reference proteome</keyword>
<protein>
    <submittedName>
        <fullName evidence="1">Uncharacterized protein</fullName>
    </submittedName>
</protein>
<evidence type="ECO:0000313" key="2">
    <source>
        <dbReference type="Proteomes" id="UP001623348"/>
    </source>
</evidence>
<dbReference type="EMBL" id="BAAFJT010000014">
    <property type="protein sequence ID" value="GAB0195807.1"/>
    <property type="molecule type" value="Genomic_DNA"/>
</dbReference>
<accession>A0ABC9XGQ8</accession>
<evidence type="ECO:0000313" key="1">
    <source>
        <dbReference type="EMBL" id="GAB0195807.1"/>
    </source>
</evidence>
<reference evidence="1 2" key="1">
    <citation type="submission" date="2024-06" db="EMBL/GenBank/DDBJ databases">
        <title>The draft genome of Grus japonensis, version 3.</title>
        <authorList>
            <person name="Nabeshima K."/>
            <person name="Suzuki S."/>
            <person name="Onuma M."/>
        </authorList>
    </citation>
    <scope>NUCLEOTIDE SEQUENCE [LARGE SCALE GENOMIC DNA]</scope>
    <source>
        <strain evidence="1 2">451A</strain>
    </source>
</reference>
<dbReference type="AlphaFoldDB" id="A0ABC9XGQ8"/>
<comment type="caution">
    <text evidence="1">The sequence shown here is derived from an EMBL/GenBank/DDBJ whole genome shotgun (WGS) entry which is preliminary data.</text>
</comment>
<gene>
    <name evidence="1" type="ORF">GRJ2_002046000</name>
</gene>
<organism evidence="1 2">
    <name type="scientific">Grus japonensis</name>
    <name type="common">Japanese crane</name>
    <name type="synonym">Red-crowned crane</name>
    <dbReference type="NCBI Taxonomy" id="30415"/>
    <lineage>
        <taxon>Eukaryota</taxon>
        <taxon>Metazoa</taxon>
        <taxon>Chordata</taxon>
        <taxon>Craniata</taxon>
        <taxon>Vertebrata</taxon>
        <taxon>Euteleostomi</taxon>
        <taxon>Archelosauria</taxon>
        <taxon>Archosauria</taxon>
        <taxon>Dinosauria</taxon>
        <taxon>Saurischia</taxon>
        <taxon>Theropoda</taxon>
        <taxon>Coelurosauria</taxon>
        <taxon>Aves</taxon>
        <taxon>Neognathae</taxon>
        <taxon>Neoaves</taxon>
        <taxon>Gruiformes</taxon>
        <taxon>Gruidae</taxon>
        <taxon>Grus</taxon>
    </lineage>
</organism>
<name>A0ABC9XGQ8_GRUJA</name>
<dbReference type="Proteomes" id="UP001623348">
    <property type="component" value="Unassembled WGS sequence"/>
</dbReference>
<sequence length="105" mass="11363">MPKALRAHSCLLRDSSFLTKGSPDPLVTEQGLIPGDFLWTPARLRLSGSWGAVCQRCSSQLPSEMALQNSLLRRNVVTSTFLVASGCFWLGQGGLLRMKDVDGVG</sequence>